<sequence>MGHMEVGRGECGMCSKWFASCLLWSCDCQQFSCQCYWEIALLIYLSVHNALGTKLCPETMYHHKFRLVVFANLVSKIKAWLQMPNSYLAFILFLDSVFQFPFGVWWQLQQHLPVFSIVLTSLEDALTQLYVRITLKHDIVLVSEIPLGPFHQGEVQEVKGVRYQGMVDDLGNNLAPNSQCDSAYYRKPRIMLNQFIVVPVSLLRPPKVSFTTENMFHVYSLICWILTSNQVTSWGRISSGRINNRIHTSARGSLPMLVL</sequence>
<dbReference type="OrthoDB" id="10592002at2759"/>
<dbReference type="InParanoid" id="A0A2H3CMJ7"/>
<dbReference type="Proteomes" id="UP000217790">
    <property type="component" value="Unassembled WGS sequence"/>
</dbReference>
<accession>A0A2H3CMJ7</accession>
<dbReference type="AlphaFoldDB" id="A0A2H3CMJ7"/>
<evidence type="ECO:0000313" key="1">
    <source>
        <dbReference type="EMBL" id="PBK79628.1"/>
    </source>
</evidence>
<organism evidence="1 2">
    <name type="scientific">Armillaria gallica</name>
    <name type="common">Bulbous honey fungus</name>
    <name type="synonym">Armillaria bulbosa</name>
    <dbReference type="NCBI Taxonomy" id="47427"/>
    <lineage>
        <taxon>Eukaryota</taxon>
        <taxon>Fungi</taxon>
        <taxon>Dikarya</taxon>
        <taxon>Basidiomycota</taxon>
        <taxon>Agaricomycotina</taxon>
        <taxon>Agaricomycetes</taxon>
        <taxon>Agaricomycetidae</taxon>
        <taxon>Agaricales</taxon>
        <taxon>Marasmiineae</taxon>
        <taxon>Physalacriaceae</taxon>
        <taxon>Armillaria</taxon>
    </lineage>
</organism>
<evidence type="ECO:0000313" key="2">
    <source>
        <dbReference type="Proteomes" id="UP000217790"/>
    </source>
</evidence>
<proteinExistence type="predicted"/>
<keyword evidence="2" id="KW-1185">Reference proteome</keyword>
<gene>
    <name evidence="1" type="ORF">ARMGADRAFT_1101170</name>
</gene>
<protein>
    <submittedName>
        <fullName evidence="1">Uncharacterized protein</fullName>
    </submittedName>
</protein>
<name>A0A2H3CMJ7_ARMGA</name>
<reference evidence="2" key="1">
    <citation type="journal article" date="2017" name="Nat. Ecol. Evol.">
        <title>Genome expansion and lineage-specific genetic innovations in the forest pathogenic fungi Armillaria.</title>
        <authorList>
            <person name="Sipos G."/>
            <person name="Prasanna A.N."/>
            <person name="Walter M.C."/>
            <person name="O'Connor E."/>
            <person name="Balint B."/>
            <person name="Krizsan K."/>
            <person name="Kiss B."/>
            <person name="Hess J."/>
            <person name="Varga T."/>
            <person name="Slot J."/>
            <person name="Riley R."/>
            <person name="Boka B."/>
            <person name="Rigling D."/>
            <person name="Barry K."/>
            <person name="Lee J."/>
            <person name="Mihaltcheva S."/>
            <person name="LaButti K."/>
            <person name="Lipzen A."/>
            <person name="Waldron R."/>
            <person name="Moloney N.M."/>
            <person name="Sperisen C."/>
            <person name="Kredics L."/>
            <person name="Vagvoelgyi C."/>
            <person name="Patrignani A."/>
            <person name="Fitzpatrick D."/>
            <person name="Nagy I."/>
            <person name="Doyle S."/>
            <person name="Anderson J.B."/>
            <person name="Grigoriev I.V."/>
            <person name="Gueldener U."/>
            <person name="Muensterkoetter M."/>
            <person name="Nagy L.G."/>
        </authorList>
    </citation>
    <scope>NUCLEOTIDE SEQUENCE [LARGE SCALE GENOMIC DNA]</scope>
    <source>
        <strain evidence="2">Ar21-2</strain>
    </source>
</reference>
<dbReference type="EMBL" id="KZ293767">
    <property type="protein sequence ID" value="PBK79628.1"/>
    <property type="molecule type" value="Genomic_DNA"/>
</dbReference>